<comment type="caution">
    <text evidence="1">The sequence shown here is derived from an EMBL/GenBank/DDBJ whole genome shotgun (WGS) entry which is preliminary data.</text>
</comment>
<keyword evidence="2" id="KW-1185">Reference proteome</keyword>
<protein>
    <submittedName>
        <fullName evidence="1">Dystrophin isoform X1</fullName>
    </submittedName>
</protein>
<reference evidence="1" key="1">
    <citation type="submission" date="2022-08" db="EMBL/GenBank/DDBJ databases">
        <title>Genome sequencing of akame (Lates japonicus).</title>
        <authorList>
            <person name="Hashiguchi Y."/>
            <person name="Takahashi H."/>
        </authorList>
    </citation>
    <scope>NUCLEOTIDE SEQUENCE</scope>
    <source>
        <strain evidence="1">Kochi</strain>
    </source>
</reference>
<name>A0AAD3MAA2_LATJO</name>
<dbReference type="SUPFAM" id="SSF46966">
    <property type="entry name" value="Spectrin repeat"/>
    <property type="match status" value="1"/>
</dbReference>
<evidence type="ECO:0000313" key="1">
    <source>
        <dbReference type="EMBL" id="GLD50638.1"/>
    </source>
</evidence>
<dbReference type="Gene3D" id="1.20.58.60">
    <property type="match status" value="1"/>
</dbReference>
<gene>
    <name evidence="1" type="ORF">AKAME5_002802700</name>
</gene>
<organism evidence="1 2">
    <name type="scientific">Lates japonicus</name>
    <name type="common">Japanese lates</name>
    <dbReference type="NCBI Taxonomy" id="270547"/>
    <lineage>
        <taxon>Eukaryota</taxon>
        <taxon>Metazoa</taxon>
        <taxon>Chordata</taxon>
        <taxon>Craniata</taxon>
        <taxon>Vertebrata</taxon>
        <taxon>Euteleostomi</taxon>
        <taxon>Actinopterygii</taxon>
        <taxon>Neopterygii</taxon>
        <taxon>Teleostei</taxon>
        <taxon>Neoteleostei</taxon>
        <taxon>Acanthomorphata</taxon>
        <taxon>Carangaria</taxon>
        <taxon>Carangaria incertae sedis</taxon>
        <taxon>Centropomidae</taxon>
        <taxon>Lates</taxon>
    </lineage>
</organism>
<proteinExistence type="predicted"/>
<sequence>MSIEEYLTGLQALLRSVSETDFKLNSPEYWPAAYYNLPQQEHCLKEVKGSIDKLRGPVEGALSRREEMVRGARPLEGQRVQETATLLSTNWDKLNKLYQDRLKRWQDCNSKWHKFVSDQKALEEWLTDAESTLKLADSDPAAHRQHLR</sequence>
<accession>A0AAD3MAA2</accession>
<dbReference type="AlphaFoldDB" id="A0AAD3MAA2"/>
<evidence type="ECO:0000313" key="2">
    <source>
        <dbReference type="Proteomes" id="UP001279410"/>
    </source>
</evidence>
<dbReference type="Proteomes" id="UP001279410">
    <property type="component" value="Unassembled WGS sequence"/>
</dbReference>
<dbReference type="EMBL" id="BRZM01003576">
    <property type="protein sequence ID" value="GLD50638.1"/>
    <property type="molecule type" value="Genomic_DNA"/>
</dbReference>
<feature type="non-terminal residue" evidence="1">
    <location>
        <position position="1"/>
    </location>
</feature>